<evidence type="ECO:0000256" key="2">
    <source>
        <dbReference type="ARBA" id="ARBA00022737"/>
    </source>
</evidence>
<evidence type="ECO:0000259" key="7">
    <source>
        <dbReference type="SMART" id="SM00382"/>
    </source>
</evidence>
<dbReference type="InterPro" id="IPR042197">
    <property type="entry name" value="Apaf_helical"/>
</dbReference>
<evidence type="ECO:0000256" key="1">
    <source>
        <dbReference type="ARBA" id="ARBA00008894"/>
    </source>
</evidence>
<dbReference type="GeneID" id="112491239"/>
<dbReference type="Pfam" id="PF23598">
    <property type="entry name" value="LRR_14"/>
    <property type="match status" value="1"/>
</dbReference>
<keyword evidence="6" id="KW-0175">Coiled coil</keyword>
<keyword evidence="5" id="KW-0067">ATP-binding</keyword>
<reference evidence="9" key="1">
    <citation type="submission" date="2025-08" db="UniProtKB">
        <authorList>
            <consortium name="RefSeq"/>
        </authorList>
    </citation>
    <scope>IDENTIFICATION</scope>
    <source>
        <tissue evidence="9">Seedling</tissue>
    </source>
</reference>
<keyword evidence="8" id="KW-1185">Reference proteome</keyword>
<dbReference type="InterPro" id="IPR032675">
    <property type="entry name" value="LRR_dom_sf"/>
</dbReference>
<dbReference type="InterPro" id="IPR027417">
    <property type="entry name" value="P-loop_NTPase"/>
</dbReference>
<dbReference type="PANTHER" id="PTHR33463">
    <property type="entry name" value="NB-ARC DOMAIN-CONTAINING PROTEIN-RELATED"/>
    <property type="match status" value="1"/>
</dbReference>
<sequence length="1651" mass="189769">MEFVIRIGVSVVTKMGECSVSSLGRQLGYLYYYKSNIEKLETQAQDLKNAKERVKHLVENAKRKGEEIENHVQQWFSTVDVISEEVESFLKDKVHANTGCCSNGSSLNLVSRYRLGRKAKKMTQKVVEIKDSACSDNISYVPVLQSSFPNKGFMAFDTRNSTMMGIMNALVDINVGIIGVYGMAGVGKTTLVKEVARRALEEKLFDDVALIVVSHTPDLVRIQQEIADKLGLVFHEISISARADRLRHRLRNEEKFLVILDDIWKELDLVDIGITFEDDQNGCKILMTSRFKDVLSNRMSEQKNFPVELLSENEAWDWFRKIVGDPIKNSDIQLLATQIVEECGCLPIAIVTVGHALKTESLSSWNDAFRQLQRSNPTNIEGMNEKVYSSIKLSYDFLGSEEAKSLLLLCCLHKEDANIGIEDLLRYVMGWGLFQDVYKMDEARDRLQIIVEKLKARCLLLDGDYHDTVKLHDIIRDVCISIASVDRHMYNIRSNDDLKERLNKKKLKDSTAISLLCENVGYLPEKLECAKLHFFWMWKIRHLQIPDHFFEETKELRILDLSYSYLGVLPSSFCFLQNLQALCLRDCWLRDLTSIAELKNLEVLDLSRSSIEELPRQIGQLTRLRLLDLTSCSRLKVIEPNILSSLIHLEELYMKKSFSKWEAAGLSELKNLVHLTTLHLEIANSNILPNDLFHDKLERFKILIGNLSGWSDCGTSRMLKLINFTKNSLSEEHGLQRLLKRSKELYLDGLKGVENIVHELDWEGFPEVKHFSLKNNGEIRYFIDSEDQPTPSVAFPSVESFTLRSMMKLEKICNGKLTKESFGKLKFLEVSYCYQLKNLFSFSIAKGLLLLKDIEVTYCSRLEEIITCNGEHDAYCVNGTEEVDNIKFSQLCSLRLRDLPKFLQVSTCLNEEQLTESSSSTMSFFNDTIISFPILETLELSLVNVGKIWDNGLTVTDSTCFQNLVTLNVNNCGFLKNLFPSSVAANLLQLKRLVVMMCDMMEEIISTDEVMDKKFKFPRLNSLTIRGLEKLTKFCSATFVEFPLLTELIILRCPALKTFNSYSAENHDALSLFNENVAFPSLKTMEIGSINKPNRIWSDQLTEDSFCKLEDVEFTNCRSLTSIFPSGMLRRLCSLTTSRVSECHMVKEIFEIPIADVQEESKNTHSQLSNLHLFKLPSLKHVWGKDPRGILTCPNIQKLYIYECPNLQHLFPYSVAKSLLKLEILCVIDCGIKEIVAEEEGLVKMPKFVFPQLTDLRLVKVHQLVRFYPGPHTSEWPLLNWLVVSECIVEVLALECQSFLKTYGLAYHGVPLEQRHLFLIDKVAFPRLEKLKLERILLSRIWDDEHEGLVGKEEWAQILSHVRELKLSDLSNLMYLWEESTQPCTAYKNLNTLEVINCGRLKKLVPSSVSLQNLVNLIVSDCSRMVYLLSSSTAKSLTKLKKMSISRCEMMEGITSTHEEGNDDEGEIVFDHLKVLELNSLPALTMFYPGNYEMSFPNMEEIVVRQCREMQTFCHGVISTPKLHKLLIDEEDENSSESDAEWDDEYEELFPHRREHVRFTEDVNSIILQHWNSKHGIGMELQQMFTEQDDQIDEEHSDGNSYEDYEHFMSTRQEFLPFMFASNFLYAFTHNKYTTETVKSSEFLINRWQGI</sequence>
<evidence type="ECO:0000256" key="6">
    <source>
        <dbReference type="SAM" id="Coils"/>
    </source>
</evidence>
<gene>
    <name evidence="9" type="primary">LOC112491239</name>
</gene>
<dbReference type="Pfam" id="PF00931">
    <property type="entry name" value="NB-ARC"/>
    <property type="match status" value="1"/>
</dbReference>
<dbReference type="InterPro" id="IPR057135">
    <property type="entry name" value="At4g27190-like_LRR"/>
</dbReference>
<dbReference type="Gene3D" id="1.10.8.430">
    <property type="entry name" value="Helical domain of apoptotic protease-activating factors"/>
    <property type="match status" value="1"/>
</dbReference>
<dbReference type="InterPro" id="IPR002182">
    <property type="entry name" value="NB-ARC"/>
</dbReference>
<dbReference type="Proteomes" id="UP001652623">
    <property type="component" value="Chromosome 4"/>
</dbReference>
<comment type="similarity">
    <text evidence="1">Belongs to the disease resistance NB-LRR family.</text>
</comment>
<feature type="domain" description="AAA+ ATPase" evidence="7">
    <location>
        <begin position="174"/>
        <end position="309"/>
    </location>
</feature>
<proteinExistence type="inferred from homology"/>
<organism evidence="8 9">
    <name type="scientific">Ziziphus jujuba</name>
    <name type="common">Chinese jujube</name>
    <name type="synonym">Ziziphus sativa</name>
    <dbReference type="NCBI Taxonomy" id="326968"/>
    <lineage>
        <taxon>Eukaryota</taxon>
        <taxon>Viridiplantae</taxon>
        <taxon>Streptophyta</taxon>
        <taxon>Embryophyta</taxon>
        <taxon>Tracheophyta</taxon>
        <taxon>Spermatophyta</taxon>
        <taxon>Magnoliopsida</taxon>
        <taxon>eudicotyledons</taxon>
        <taxon>Gunneridae</taxon>
        <taxon>Pentapetalae</taxon>
        <taxon>rosids</taxon>
        <taxon>fabids</taxon>
        <taxon>Rosales</taxon>
        <taxon>Rhamnaceae</taxon>
        <taxon>Paliureae</taxon>
        <taxon>Ziziphus</taxon>
    </lineage>
</organism>
<keyword evidence="2" id="KW-0677">Repeat</keyword>
<dbReference type="PRINTS" id="PR00364">
    <property type="entry name" value="DISEASERSIST"/>
</dbReference>
<dbReference type="SUPFAM" id="SSF52540">
    <property type="entry name" value="P-loop containing nucleoside triphosphate hydrolases"/>
    <property type="match status" value="1"/>
</dbReference>
<dbReference type="Pfam" id="PF23247">
    <property type="entry name" value="LRR_RPS2"/>
    <property type="match status" value="4"/>
</dbReference>
<dbReference type="PANTHER" id="PTHR33463:SF198">
    <property type="entry name" value="RPP4C3"/>
    <property type="match status" value="1"/>
</dbReference>
<dbReference type="SMART" id="SM00382">
    <property type="entry name" value="AAA"/>
    <property type="match status" value="1"/>
</dbReference>
<dbReference type="InterPro" id="IPR055414">
    <property type="entry name" value="LRR_R13L4/SHOC2-like"/>
</dbReference>
<keyword evidence="3" id="KW-0547">Nucleotide-binding</keyword>
<dbReference type="SUPFAM" id="SSF52058">
    <property type="entry name" value="L domain-like"/>
    <property type="match status" value="2"/>
</dbReference>
<feature type="coiled-coil region" evidence="6">
    <location>
        <begin position="30"/>
        <end position="71"/>
    </location>
</feature>
<evidence type="ECO:0000313" key="8">
    <source>
        <dbReference type="Proteomes" id="UP001652623"/>
    </source>
</evidence>
<dbReference type="InterPro" id="IPR003593">
    <property type="entry name" value="AAA+_ATPase"/>
</dbReference>
<dbReference type="SUPFAM" id="SSF52047">
    <property type="entry name" value="RNI-like"/>
    <property type="match status" value="1"/>
</dbReference>
<accession>A0ABM3IFN1</accession>
<name>A0ABM3IFN1_ZIZJJ</name>
<evidence type="ECO:0000313" key="9">
    <source>
        <dbReference type="RefSeq" id="XP_048327468.2"/>
    </source>
</evidence>
<dbReference type="RefSeq" id="XP_048327468.2">
    <property type="nucleotide sequence ID" value="XM_048471511.2"/>
</dbReference>
<keyword evidence="4" id="KW-0611">Plant defense</keyword>
<dbReference type="InterPro" id="IPR050905">
    <property type="entry name" value="Plant_NBS-LRR"/>
</dbReference>
<evidence type="ECO:0000256" key="4">
    <source>
        <dbReference type="ARBA" id="ARBA00022821"/>
    </source>
</evidence>
<dbReference type="Gene3D" id="3.40.50.300">
    <property type="entry name" value="P-loop containing nucleotide triphosphate hydrolases"/>
    <property type="match status" value="1"/>
</dbReference>
<protein>
    <submittedName>
        <fullName evidence="9">Probable disease resistance protein At4g27220 isoform X1</fullName>
    </submittedName>
</protein>
<dbReference type="Gene3D" id="3.80.10.10">
    <property type="entry name" value="Ribonuclease Inhibitor"/>
    <property type="match status" value="4"/>
</dbReference>
<evidence type="ECO:0000256" key="3">
    <source>
        <dbReference type="ARBA" id="ARBA00022741"/>
    </source>
</evidence>
<evidence type="ECO:0000256" key="5">
    <source>
        <dbReference type="ARBA" id="ARBA00022840"/>
    </source>
</evidence>